<dbReference type="OrthoDB" id="10275716at2759"/>
<gene>
    <name evidence="6" type="ORF">FOC1_g10008538</name>
</gene>
<dbReference type="GO" id="GO:0002181">
    <property type="term" value="P:cytoplasmic translation"/>
    <property type="evidence" value="ECO:0007669"/>
    <property type="project" value="TreeGrafter"/>
</dbReference>
<protein>
    <recommendedName>
        <fullName evidence="4">60S ribosomal protein L29</fullName>
    </recommendedName>
</protein>
<evidence type="ECO:0000256" key="3">
    <source>
        <dbReference type="ARBA" id="ARBA00023274"/>
    </source>
</evidence>
<evidence type="ECO:0000256" key="4">
    <source>
        <dbReference type="RuleBase" id="RU364026"/>
    </source>
</evidence>
<dbReference type="GO" id="GO:0022625">
    <property type="term" value="C:cytosolic large ribosomal subunit"/>
    <property type="evidence" value="ECO:0007669"/>
    <property type="project" value="TreeGrafter"/>
</dbReference>
<keyword evidence="2 4" id="KW-0689">Ribosomal protein</keyword>
<feature type="region of interest" description="Disordered" evidence="5">
    <location>
        <begin position="72"/>
        <end position="141"/>
    </location>
</feature>
<accession>N4UB52</accession>
<name>N4UB52_FUSC1</name>
<dbReference type="EMBL" id="KB730086">
    <property type="protein sequence ID" value="ENH73043.1"/>
    <property type="molecule type" value="Genomic_DNA"/>
</dbReference>
<evidence type="ECO:0000256" key="1">
    <source>
        <dbReference type="ARBA" id="ARBA00010247"/>
    </source>
</evidence>
<evidence type="ECO:0000313" key="6">
    <source>
        <dbReference type="EMBL" id="ENH73043.1"/>
    </source>
</evidence>
<dbReference type="Proteomes" id="UP000016928">
    <property type="component" value="Unassembled WGS sequence"/>
</dbReference>
<dbReference type="PANTHER" id="PTHR12884">
    <property type="entry name" value="60S RIBOSOMAL PROTEIN L29"/>
    <property type="match status" value="1"/>
</dbReference>
<evidence type="ECO:0000256" key="5">
    <source>
        <dbReference type="SAM" id="MobiDB-lite"/>
    </source>
</evidence>
<sequence length="141" mass="15845">MADVPLAFLTPSSVDSEQRHETASRIKGVFLSEQSMILAQIQGGAQHVQACPPQNYVSKNAPQRFPLGLEAGINQQQWRSKNSSQHNQSRKAHRNGIKKPKTSRYPSLKGTDPKFRRNHRHALHGNMKALKEAKEGKRETV</sequence>
<dbReference type="STRING" id="1229664.N4UB52"/>
<dbReference type="Gene3D" id="6.10.140.1730">
    <property type="match status" value="1"/>
</dbReference>
<reference evidence="7" key="1">
    <citation type="submission" date="2012-09" db="EMBL/GenBank/DDBJ databases">
        <title>Genome sequencing and comparative transcriptomics of race 1 and race 4 of banana pathogen: Fusarium oxysporum f. sp. cubense.</title>
        <authorList>
            <person name="Fang X."/>
            <person name="Huang J."/>
        </authorList>
    </citation>
    <scope>NUCLEOTIDE SEQUENCE [LARGE SCALE GENOMIC DNA]</scope>
    <source>
        <strain evidence="7">race 1</strain>
    </source>
</reference>
<dbReference type="GO" id="GO:0003735">
    <property type="term" value="F:structural constituent of ribosome"/>
    <property type="evidence" value="ECO:0007669"/>
    <property type="project" value="UniProtKB-UniRule"/>
</dbReference>
<dbReference type="InterPro" id="IPR002673">
    <property type="entry name" value="Ribosomal_eL29"/>
</dbReference>
<reference evidence="7" key="2">
    <citation type="journal article" date="2014" name="PLoS ONE">
        <title>Genome and Transcriptome Analysis of the Fungal Pathogen Fusarium oxysporum f. sp. cubense Causing Banana Vascular Wilt Disease.</title>
        <authorList>
            <person name="Guo L."/>
            <person name="Han L."/>
            <person name="Yang L."/>
            <person name="Zeng H."/>
            <person name="Fan D."/>
            <person name="Zhu Y."/>
            <person name="Feng Y."/>
            <person name="Wang G."/>
            <person name="Peng C."/>
            <person name="Jiang X."/>
            <person name="Zhou D."/>
            <person name="Ni P."/>
            <person name="Liang C."/>
            <person name="Liu L."/>
            <person name="Wang J."/>
            <person name="Mao C."/>
            <person name="Fang X."/>
            <person name="Peng M."/>
            <person name="Huang J."/>
        </authorList>
    </citation>
    <scope>NUCLEOTIDE SEQUENCE [LARGE SCALE GENOMIC DNA]</scope>
    <source>
        <strain evidence="7">race 1</strain>
    </source>
</reference>
<dbReference type="AlphaFoldDB" id="N4UB52"/>
<dbReference type="Pfam" id="PF01779">
    <property type="entry name" value="Ribosomal_L29e"/>
    <property type="match status" value="1"/>
</dbReference>
<dbReference type="PANTHER" id="PTHR12884:SF0">
    <property type="entry name" value="60S RIBOSOMAL PROTEIN L29"/>
    <property type="match status" value="1"/>
</dbReference>
<dbReference type="VEuPathDB" id="FungiDB:FOC1_g10008538"/>
<organism evidence="6 7">
    <name type="scientific">Fusarium oxysporum f. sp. cubense (strain race 1)</name>
    <name type="common">Panama disease fungus</name>
    <dbReference type="NCBI Taxonomy" id="1229664"/>
    <lineage>
        <taxon>Eukaryota</taxon>
        <taxon>Fungi</taxon>
        <taxon>Dikarya</taxon>
        <taxon>Ascomycota</taxon>
        <taxon>Pezizomycotina</taxon>
        <taxon>Sordariomycetes</taxon>
        <taxon>Hypocreomycetidae</taxon>
        <taxon>Hypocreales</taxon>
        <taxon>Nectriaceae</taxon>
        <taxon>Fusarium</taxon>
        <taxon>Fusarium oxysporum species complex</taxon>
    </lineage>
</organism>
<comment type="similarity">
    <text evidence="1 4">Belongs to the eukaryotic ribosomal protein eL29 family.</text>
</comment>
<feature type="compositionally biased region" description="Basic and acidic residues" evidence="5">
    <location>
        <begin position="129"/>
        <end position="141"/>
    </location>
</feature>
<feature type="compositionally biased region" description="Polar residues" evidence="5">
    <location>
        <begin position="73"/>
        <end position="87"/>
    </location>
</feature>
<feature type="compositionally biased region" description="Basic residues" evidence="5">
    <location>
        <begin position="88"/>
        <end position="102"/>
    </location>
</feature>
<dbReference type="HOGENOM" id="CLU_1825327_0_0_1"/>
<proteinExistence type="inferred from homology"/>
<evidence type="ECO:0000313" key="7">
    <source>
        <dbReference type="Proteomes" id="UP000016928"/>
    </source>
</evidence>
<keyword evidence="3 4" id="KW-0687">Ribonucleoprotein</keyword>
<evidence type="ECO:0000256" key="2">
    <source>
        <dbReference type="ARBA" id="ARBA00022980"/>
    </source>
</evidence>